<evidence type="ECO:0000313" key="7">
    <source>
        <dbReference type="EMBL" id="GIM69713.1"/>
    </source>
</evidence>
<dbReference type="InterPro" id="IPR039420">
    <property type="entry name" value="WalR-like"/>
</dbReference>
<comment type="caution">
    <text evidence="7">The sequence shown here is derived from an EMBL/GenBank/DDBJ whole genome shotgun (WGS) entry which is preliminary data.</text>
</comment>
<evidence type="ECO:0000256" key="3">
    <source>
        <dbReference type="ARBA" id="ARBA00023125"/>
    </source>
</evidence>
<dbReference type="Pfam" id="PF00196">
    <property type="entry name" value="GerE"/>
    <property type="match status" value="1"/>
</dbReference>
<dbReference type="RefSeq" id="WP_212996591.1">
    <property type="nucleotide sequence ID" value="NZ_BAAATW010000005.1"/>
</dbReference>
<keyword evidence="1 5" id="KW-0597">Phosphoprotein</keyword>
<dbReference type="Gene3D" id="3.40.50.2300">
    <property type="match status" value="1"/>
</dbReference>
<dbReference type="PANTHER" id="PTHR43214:SF41">
    <property type="entry name" value="NITRATE_NITRITE RESPONSE REGULATOR PROTEIN NARP"/>
    <property type="match status" value="1"/>
</dbReference>
<dbReference type="SMART" id="SM00421">
    <property type="entry name" value="HTH_LUXR"/>
    <property type="match status" value="1"/>
</dbReference>
<dbReference type="InterPro" id="IPR001789">
    <property type="entry name" value="Sig_transdc_resp-reg_receiver"/>
</dbReference>
<dbReference type="Pfam" id="PF00072">
    <property type="entry name" value="Response_reg"/>
    <property type="match status" value="1"/>
</dbReference>
<dbReference type="InterPro" id="IPR011006">
    <property type="entry name" value="CheY-like_superfamily"/>
</dbReference>
<dbReference type="SUPFAM" id="SSF52172">
    <property type="entry name" value="CheY-like"/>
    <property type="match status" value="1"/>
</dbReference>
<dbReference type="AlphaFoldDB" id="A0A919SER1"/>
<dbReference type="SUPFAM" id="SSF46894">
    <property type="entry name" value="C-terminal effector domain of the bipartite response regulators"/>
    <property type="match status" value="1"/>
</dbReference>
<keyword evidence="4" id="KW-0804">Transcription</keyword>
<dbReference type="EMBL" id="BOQP01000007">
    <property type="protein sequence ID" value="GIM69713.1"/>
    <property type="molecule type" value="Genomic_DNA"/>
</dbReference>
<evidence type="ECO:0000259" key="6">
    <source>
        <dbReference type="PROSITE" id="PS50110"/>
    </source>
</evidence>
<feature type="domain" description="Response regulatory" evidence="6">
    <location>
        <begin position="7"/>
        <end position="121"/>
    </location>
</feature>
<evidence type="ECO:0000256" key="5">
    <source>
        <dbReference type="PROSITE-ProRule" id="PRU00169"/>
    </source>
</evidence>
<dbReference type="Proteomes" id="UP000680865">
    <property type="component" value="Unassembled WGS sequence"/>
</dbReference>
<evidence type="ECO:0000256" key="1">
    <source>
        <dbReference type="ARBA" id="ARBA00022553"/>
    </source>
</evidence>
<organism evidence="7 8">
    <name type="scientific">Winogradskya consettensis</name>
    <dbReference type="NCBI Taxonomy" id="113560"/>
    <lineage>
        <taxon>Bacteria</taxon>
        <taxon>Bacillati</taxon>
        <taxon>Actinomycetota</taxon>
        <taxon>Actinomycetes</taxon>
        <taxon>Micromonosporales</taxon>
        <taxon>Micromonosporaceae</taxon>
        <taxon>Winogradskya</taxon>
    </lineage>
</organism>
<evidence type="ECO:0000256" key="2">
    <source>
        <dbReference type="ARBA" id="ARBA00023015"/>
    </source>
</evidence>
<keyword evidence="3" id="KW-0238">DNA-binding</keyword>
<protein>
    <recommendedName>
        <fullName evidence="6">Response regulatory domain-containing protein</fullName>
    </recommendedName>
</protein>
<evidence type="ECO:0000313" key="8">
    <source>
        <dbReference type="Proteomes" id="UP000680865"/>
    </source>
</evidence>
<dbReference type="GO" id="GO:0000160">
    <property type="term" value="P:phosphorelay signal transduction system"/>
    <property type="evidence" value="ECO:0007669"/>
    <property type="project" value="InterPro"/>
</dbReference>
<accession>A0A919SER1</accession>
<keyword evidence="8" id="KW-1185">Reference proteome</keyword>
<dbReference type="PROSITE" id="PS50110">
    <property type="entry name" value="RESPONSE_REGULATORY"/>
    <property type="match status" value="1"/>
</dbReference>
<keyword evidence="2" id="KW-0805">Transcription regulation</keyword>
<dbReference type="SMART" id="SM00448">
    <property type="entry name" value="REC"/>
    <property type="match status" value="1"/>
</dbReference>
<proteinExistence type="predicted"/>
<gene>
    <name evidence="7" type="ORF">Aco04nite_16600</name>
</gene>
<dbReference type="InterPro" id="IPR036388">
    <property type="entry name" value="WH-like_DNA-bd_sf"/>
</dbReference>
<name>A0A919SER1_9ACTN</name>
<dbReference type="InterPro" id="IPR016032">
    <property type="entry name" value="Sig_transdc_resp-reg_C-effctor"/>
</dbReference>
<feature type="modified residue" description="4-aspartylphosphate" evidence="5">
    <location>
        <position position="56"/>
    </location>
</feature>
<dbReference type="CDD" id="cd17535">
    <property type="entry name" value="REC_NarL-like"/>
    <property type="match status" value="1"/>
</dbReference>
<dbReference type="GO" id="GO:0003677">
    <property type="term" value="F:DNA binding"/>
    <property type="evidence" value="ECO:0007669"/>
    <property type="project" value="UniProtKB-KW"/>
</dbReference>
<dbReference type="Gene3D" id="1.10.10.10">
    <property type="entry name" value="Winged helix-like DNA-binding domain superfamily/Winged helix DNA-binding domain"/>
    <property type="match status" value="1"/>
</dbReference>
<sequence length="216" mass="23331">MSPLNPSVAIVDDHPVVLAGARAWFQAAGITVTAAGNDPRIATTPEGLRADVVVLDLQLTDRHTVAWDALAELVAAGRRVIVYTMREDRETALRCLDAGCATFLTKAEGEEHLVAAVRAAAQDLPYVPPALAGAMSANEASDRPRLTEREQEVLLAWFQCESKQLVAARCHLSPRTVEGYIDRVRVRYARAGRPASTKAALVARALQDGLIQLDDL</sequence>
<dbReference type="InterPro" id="IPR000792">
    <property type="entry name" value="Tscrpt_reg_LuxR_C"/>
</dbReference>
<reference evidence="7" key="1">
    <citation type="submission" date="2021-03" db="EMBL/GenBank/DDBJ databases">
        <title>Whole genome shotgun sequence of Actinoplanes consettensis NBRC 14913.</title>
        <authorList>
            <person name="Komaki H."/>
            <person name="Tamura T."/>
        </authorList>
    </citation>
    <scope>NUCLEOTIDE SEQUENCE</scope>
    <source>
        <strain evidence="7">NBRC 14913</strain>
    </source>
</reference>
<dbReference type="GO" id="GO:0006355">
    <property type="term" value="P:regulation of DNA-templated transcription"/>
    <property type="evidence" value="ECO:0007669"/>
    <property type="project" value="InterPro"/>
</dbReference>
<dbReference type="PANTHER" id="PTHR43214">
    <property type="entry name" value="TWO-COMPONENT RESPONSE REGULATOR"/>
    <property type="match status" value="1"/>
</dbReference>
<dbReference type="InterPro" id="IPR058245">
    <property type="entry name" value="NreC/VraR/RcsB-like_REC"/>
</dbReference>
<evidence type="ECO:0000256" key="4">
    <source>
        <dbReference type="ARBA" id="ARBA00023163"/>
    </source>
</evidence>